<organism evidence="1 2">
    <name type="scientific">Paractinoplanes lichenicola</name>
    <dbReference type="NCBI Taxonomy" id="2802976"/>
    <lineage>
        <taxon>Bacteria</taxon>
        <taxon>Bacillati</taxon>
        <taxon>Actinomycetota</taxon>
        <taxon>Actinomycetes</taxon>
        <taxon>Micromonosporales</taxon>
        <taxon>Micromonosporaceae</taxon>
        <taxon>Paractinoplanes</taxon>
    </lineage>
</organism>
<keyword evidence="2" id="KW-1185">Reference proteome</keyword>
<dbReference type="RefSeq" id="WP_202992192.1">
    <property type="nucleotide sequence ID" value="NZ_JAENHO010000004.1"/>
</dbReference>
<accession>A0ABS1VM13</accession>
<protein>
    <recommendedName>
        <fullName evidence="3">MarR family transcriptional regulator</fullName>
    </recommendedName>
</protein>
<reference evidence="1 2" key="1">
    <citation type="submission" date="2021-01" db="EMBL/GenBank/DDBJ databases">
        <title>Actinoplanes sp. nov. LDG1-01 isolated from lichen.</title>
        <authorList>
            <person name="Saeng-In P."/>
            <person name="Phongsopitanun W."/>
            <person name="Kanchanasin P."/>
            <person name="Yuki M."/>
            <person name="Kudo T."/>
            <person name="Ohkuma M."/>
            <person name="Tanasupawat S."/>
        </authorList>
    </citation>
    <scope>NUCLEOTIDE SEQUENCE [LARGE SCALE GENOMIC DNA]</scope>
    <source>
        <strain evidence="1 2">LDG1-01</strain>
    </source>
</reference>
<evidence type="ECO:0000313" key="1">
    <source>
        <dbReference type="EMBL" id="MBL7255679.1"/>
    </source>
</evidence>
<dbReference type="Proteomes" id="UP000598996">
    <property type="component" value="Unassembled WGS sequence"/>
</dbReference>
<sequence>MPEGELTNPQRAVLFALMVKAEPTELRHLTHAKINIKKSDREKLIKQKLITLKPDTRYLTLELTEEGWGRAIKESSAGVPALAGALGAALYLLLDVLRQHFEKQDLSAAEFFMAYAGQSPAPMTTRAASAPAPRGKPAAQEDLKSRIRKAYAELAAEPGAWVMLDDLRQAVSDASKSSVDEALRRLGREPDVSLIPESNQKALTAAQRSAAVRIGNQDIHLLAVGR</sequence>
<dbReference type="EMBL" id="JAENHO010000004">
    <property type="protein sequence ID" value="MBL7255679.1"/>
    <property type="molecule type" value="Genomic_DNA"/>
</dbReference>
<evidence type="ECO:0008006" key="3">
    <source>
        <dbReference type="Google" id="ProtNLM"/>
    </source>
</evidence>
<evidence type="ECO:0000313" key="2">
    <source>
        <dbReference type="Proteomes" id="UP000598996"/>
    </source>
</evidence>
<name>A0ABS1VM13_9ACTN</name>
<proteinExistence type="predicted"/>
<gene>
    <name evidence="1" type="ORF">JKJ07_15350</name>
</gene>
<comment type="caution">
    <text evidence="1">The sequence shown here is derived from an EMBL/GenBank/DDBJ whole genome shotgun (WGS) entry which is preliminary data.</text>
</comment>